<evidence type="ECO:0000313" key="2">
    <source>
        <dbReference type="EMBL" id="WOB45595.1"/>
    </source>
</evidence>
<accession>A0AA97BB13</accession>
<dbReference type="AlphaFoldDB" id="A0AA97BB13"/>
<name>A0AA97BB13_9CYAN</name>
<dbReference type="GO" id="GO:0004803">
    <property type="term" value="F:transposase activity"/>
    <property type="evidence" value="ECO:0007669"/>
    <property type="project" value="InterPro"/>
</dbReference>
<proteinExistence type="predicted"/>
<dbReference type="InterPro" id="IPR002559">
    <property type="entry name" value="Transposase_11"/>
</dbReference>
<organism evidence="2">
    <name type="scientific">Thermoleptolyngbya oregonensis NK1-22</name>
    <dbReference type="NCBI Taxonomy" id="2547457"/>
    <lineage>
        <taxon>Bacteria</taxon>
        <taxon>Bacillati</taxon>
        <taxon>Cyanobacteriota</taxon>
        <taxon>Cyanophyceae</taxon>
        <taxon>Oculatellales</taxon>
        <taxon>Oculatellaceae</taxon>
        <taxon>Thermoleptolyngbya</taxon>
    </lineage>
</organism>
<gene>
    <name evidence="2" type="ORF">HNI00_03335</name>
</gene>
<sequence>MLHQAAHRLPQGVKGVVLADRGFIHTDAMTAITTQLGWHYRIRIKRDSWIWRAGHGWCQLKDIHLQRGEARCWHTVKLHKGEWYGPVHIAFGYNNVNGEFWAIVSDEPTNLHTFEEYGLRFDIEEAFLDDQSNGWNLQKSEIRSVCALSRLWFLLAVATLYVTAQGVEVVATGQRRWVDPHWFRGNSYFRIGWDWVKAALENGWQLIRQVRFTHNRNPEPAMVSRKQHEQRAYRIEFKIHTYCYVAH</sequence>
<reference evidence="2" key="1">
    <citation type="submission" date="2020-05" db="EMBL/GenBank/DDBJ databases">
        <authorList>
            <person name="Zhu T."/>
            <person name="Keshari N."/>
            <person name="Lu X."/>
        </authorList>
    </citation>
    <scope>NUCLEOTIDE SEQUENCE</scope>
    <source>
        <strain evidence="2">NK1-22</strain>
    </source>
</reference>
<protein>
    <submittedName>
        <fullName evidence="2">Transposase</fullName>
    </submittedName>
</protein>
<dbReference type="GO" id="GO:0003677">
    <property type="term" value="F:DNA binding"/>
    <property type="evidence" value="ECO:0007669"/>
    <property type="project" value="InterPro"/>
</dbReference>
<dbReference type="Pfam" id="PF01609">
    <property type="entry name" value="DDE_Tnp_1"/>
    <property type="match status" value="1"/>
</dbReference>
<feature type="domain" description="Transposase IS4-like" evidence="1">
    <location>
        <begin position="3"/>
        <end position="159"/>
    </location>
</feature>
<dbReference type="KEGG" id="tog:HNI00_03335"/>
<dbReference type="GO" id="GO:0006313">
    <property type="term" value="P:DNA transposition"/>
    <property type="evidence" value="ECO:0007669"/>
    <property type="project" value="InterPro"/>
</dbReference>
<dbReference type="InterPro" id="IPR012337">
    <property type="entry name" value="RNaseH-like_sf"/>
</dbReference>
<dbReference type="SUPFAM" id="SSF53098">
    <property type="entry name" value="Ribonuclease H-like"/>
    <property type="match status" value="1"/>
</dbReference>
<dbReference type="EMBL" id="CP053540">
    <property type="protein sequence ID" value="WOB45595.1"/>
    <property type="molecule type" value="Genomic_DNA"/>
</dbReference>
<evidence type="ECO:0000259" key="1">
    <source>
        <dbReference type="Pfam" id="PF01609"/>
    </source>
</evidence>